<keyword evidence="3" id="KW-0812">Transmembrane</keyword>
<feature type="transmembrane region" description="Helical" evidence="3">
    <location>
        <begin position="216"/>
        <end position="242"/>
    </location>
</feature>
<proteinExistence type="predicted"/>
<keyword evidence="4" id="KW-0732">Signal</keyword>
<feature type="transmembrane region" description="Helical" evidence="3">
    <location>
        <begin position="96"/>
        <end position="120"/>
    </location>
</feature>
<evidence type="ECO:0000256" key="3">
    <source>
        <dbReference type="SAM" id="Phobius"/>
    </source>
</evidence>
<keyword evidence="5" id="KW-0347">Helicase</keyword>
<comment type="caution">
    <text evidence="5">The sequence shown here is derived from an EMBL/GenBank/DDBJ whole genome shotgun (WGS) entry which is preliminary data.</text>
</comment>
<reference evidence="5" key="1">
    <citation type="submission" date="2019-09" db="EMBL/GenBank/DDBJ databases">
        <title>Draft genome information of white flower Hibiscus syriacus.</title>
        <authorList>
            <person name="Kim Y.-M."/>
        </authorList>
    </citation>
    <scope>NUCLEOTIDE SEQUENCE [LARGE SCALE GENOMIC DNA]</scope>
    <source>
        <strain evidence="5">YM2019G1</strain>
        <tissue evidence="5">Leaf</tissue>
    </source>
</reference>
<dbReference type="GO" id="GO:0004386">
    <property type="term" value="F:helicase activity"/>
    <property type="evidence" value="ECO:0007669"/>
    <property type="project" value="UniProtKB-KW"/>
</dbReference>
<evidence type="ECO:0000256" key="2">
    <source>
        <dbReference type="ARBA" id="ARBA00023065"/>
    </source>
</evidence>
<keyword evidence="5" id="KW-0378">Hydrolase</keyword>
<dbReference type="PANTHER" id="PTHR31503:SF80">
    <property type="entry name" value="EF-HAND DOMAIN-CONTAINING PROTEIN"/>
    <property type="match status" value="1"/>
</dbReference>
<feature type="transmembrane region" description="Helical" evidence="3">
    <location>
        <begin position="140"/>
        <end position="161"/>
    </location>
</feature>
<dbReference type="AlphaFoldDB" id="A0A6A3BTW6"/>
<feature type="chain" id="PRO_5025427117" evidence="4">
    <location>
        <begin position="22"/>
        <end position="472"/>
    </location>
</feature>
<dbReference type="InterPro" id="IPR004713">
    <property type="entry name" value="CaH_exchang"/>
</dbReference>
<keyword evidence="3" id="KW-1133">Transmembrane helix</keyword>
<keyword evidence="1" id="KW-0050">Antiport</keyword>
<dbReference type="EMBL" id="VEPZ02000744">
    <property type="protein sequence ID" value="KAE8720320.1"/>
    <property type="molecule type" value="Genomic_DNA"/>
</dbReference>
<keyword evidence="3" id="KW-0472">Membrane</keyword>
<evidence type="ECO:0000256" key="4">
    <source>
        <dbReference type="SAM" id="SignalP"/>
    </source>
</evidence>
<keyword evidence="1" id="KW-0813">Transport</keyword>
<dbReference type="PANTHER" id="PTHR31503">
    <property type="entry name" value="VACUOLAR CALCIUM ION TRANSPORTER"/>
    <property type="match status" value="1"/>
</dbReference>
<organism evidence="5">
    <name type="scientific">Hibiscus syriacus</name>
    <name type="common">Rose of Sharon</name>
    <dbReference type="NCBI Taxonomy" id="106335"/>
    <lineage>
        <taxon>Eukaryota</taxon>
        <taxon>Viridiplantae</taxon>
        <taxon>Streptophyta</taxon>
        <taxon>Embryophyta</taxon>
        <taxon>Tracheophyta</taxon>
        <taxon>Spermatophyta</taxon>
        <taxon>Magnoliopsida</taxon>
        <taxon>eudicotyledons</taxon>
        <taxon>Gunneridae</taxon>
        <taxon>Pentapetalae</taxon>
        <taxon>rosids</taxon>
        <taxon>malvids</taxon>
        <taxon>Malvales</taxon>
        <taxon>Malvaceae</taxon>
        <taxon>Malvoideae</taxon>
        <taxon>Hibiscus</taxon>
    </lineage>
</organism>
<keyword evidence="5" id="KW-0067">ATP-binding</keyword>
<protein>
    <submittedName>
        <fullName evidence="5">RNA helicase family protein isoform 1</fullName>
    </submittedName>
</protein>
<keyword evidence="5" id="KW-0547">Nucleotide-binding</keyword>
<dbReference type="GO" id="GO:0016020">
    <property type="term" value="C:membrane"/>
    <property type="evidence" value="ECO:0007669"/>
    <property type="project" value="InterPro"/>
</dbReference>
<evidence type="ECO:0000256" key="1">
    <source>
        <dbReference type="ARBA" id="ARBA00022449"/>
    </source>
</evidence>
<gene>
    <name evidence="5" type="ORF">F3Y22_tig00020516pilonHSYRG00001</name>
</gene>
<feature type="transmembrane region" description="Helical" evidence="3">
    <location>
        <begin position="189"/>
        <end position="210"/>
    </location>
</feature>
<dbReference type="GO" id="GO:0006874">
    <property type="term" value="P:intracellular calcium ion homeostasis"/>
    <property type="evidence" value="ECO:0007669"/>
    <property type="project" value="TreeGrafter"/>
</dbReference>
<sequence>MLLPEKTIAILLILIISNGSSRPVKEKADLVSDGMDRTKEPWLLVLHLRTTTVTCEPTYGFLPCTTKPWGQLFLLVVYEYLLSLSQHFISSGSNLFFQMFVTGIFGASLFNVLGFFPQVILVLVHGVSTSEETAQTKETISMAILAGSTIMMLTLIWPSVIDFDSYDISNNHPFSLTGYGVRTDAETKYSAMIMLLSMIPFLILQLAKILSSAKRAIVLISLLTSFALLAGYCTCQVFEPWIQNRRLEYLMRKYIEKNLLGRLAYPNGRPDERQIKSDGHRSPCNPGDIRGDIRIRAIQAIYEPMERSPCSLGDLEDEQRVLRLRLHKVPKPHPLIEENLQEAGFGINICARLQVGPRQYGVRRYWRSCIVKMCKASLVVNDNNTVEIGGCLLLLQSWAWHRLLFLTPISRTAVDFPLAGRWRHKIEGTGLAQNIKEFRLKIDIKAKKESTEAIPLPPTYSRSPGIMTSSKT</sequence>
<feature type="signal peptide" evidence="4">
    <location>
        <begin position="1"/>
        <end position="21"/>
    </location>
</feature>
<keyword evidence="2" id="KW-0406">Ion transport</keyword>
<accession>A0A6A3BTW6</accession>
<name>A0A6A3BTW6_HIBSY</name>
<evidence type="ECO:0000313" key="5">
    <source>
        <dbReference type="EMBL" id="KAE8720320.1"/>
    </source>
</evidence>
<dbReference type="GO" id="GO:0015369">
    <property type="term" value="F:calcium:proton antiporter activity"/>
    <property type="evidence" value="ECO:0007669"/>
    <property type="project" value="TreeGrafter"/>
</dbReference>